<keyword evidence="1" id="KW-0472">Membrane</keyword>
<accession>A0A437R595</accession>
<dbReference type="Proteomes" id="UP000283077">
    <property type="component" value="Unassembled WGS sequence"/>
</dbReference>
<reference evidence="2 3" key="1">
    <citation type="submission" date="2019-01" db="EMBL/GenBank/DDBJ databases">
        <authorList>
            <person name="Chen W.-M."/>
        </authorList>
    </citation>
    <scope>NUCLEOTIDE SEQUENCE [LARGE SCALE GENOMIC DNA]</scope>
    <source>
        <strain evidence="2 3">KYPC3</strain>
    </source>
</reference>
<evidence type="ECO:0000256" key="1">
    <source>
        <dbReference type="SAM" id="Phobius"/>
    </source>
</evidence>
<proteinExistence type="predicted"/>
<sequence>MALSRRGWNNVIIYSVLAMLLLFYFAPKHLMTLRQQHLQSFKLVPDGYVLVQLQFDRTDLQQAGPVWRFQPVVDDRINPAELADLWQQTELKPWPQQIELSPQPIRKVAVLLAGDTNVSQWALYQNGRDFYLKKQGFVDIFQVTTSQADQLIPASLSHTTEKQRP</sequence>
<comment type="caution">
    <text evidence="2">The sequence shown here is derived from an EMBL/GenBank/DDBJ whole genome shotgun (WGS) entry which is preliminary data.</text>
</comment>
<feature type="transmembrane region" description="Helical" evidence="1">
    <location>
        <begin position="7"/>
        <end position="26"/>
    </location>
</feature>
<keyword evidence="1" id="KW-1133">Transmembrane helix</keyword>
<keyword evidence="3" id="KW-1185">Reference proteome</keyword>
<name>A0A437R595_9GAMM</name>
<evidence type="ECO:0000313" key="3">
    <source>
        <dbReference type="Proteomes" id="UP000283077"/>
    </source>
</evidence>
<dbReference type="RefSeq" id="WP_127697285.1">
    <property type="nucleotide sequence ID" value="NZ_SACS01000001.1"/>
</dbReference>
<protein>
    <recommendedName>
        <fullName evidence="4">DUF4340 domain-containing protein</fullName>
    </recommendedName>
</protein>
<evidence type="ECO:0000313" key="2">
    <source>
        <dbReference type="EMBL" id="RVU41905.1"/>
    </source>
</evidence>
<dbReference type="EMBL" id="SACS01000001">
    <property type="protein sequence ID" value="RVU41905.1"/>
    <property type="molecule type" value="Genomic_DNA"/>
</dbReference>
<evidence type="ECO:0008006" key="4">
    <source>
        <dbReference type="Google" id="ProtNLM"/>
    </source>
</evidence>
<dbReference type="OrthoDB" id="5587008at2"/>
<organism evidence="2 3">
    <name type="scientific">Rheinheimera riviphila</name>
    <dbReference type="NCBI Taxonomy" id="1834037"/>
    <lineage>
        <taxon>Bacteria</taxon>
        <taxon>Pseudomonadati</taxon>
        <taxon>Pseudomonadota</taxon>
        <taxon>Gammaproteobacteria</taxon>
        <taxon>Chromatiales</taxon>
        <taxon>Chromatiaceae</taxon>
        <taxon>Rheinheimera</taxon>
    </lineage>
</organism>
<gene>
    <name evidence="2" type="ORF">EOE67_01550</name>
</gene>
<keyword evidence="1" id="KW-0812">Transmembrane</keyword>
<dbReference type="AlphaFoldDB" id="A0A437R595"/>